<dbReference type="Proteomes" id="UP001059272">
    <property type="component" value="Chromosome"/>
</dbReference>
<protein>
    <submittedName>
        <fullName evidence="1">Uncharacterized protein</fullName>
    </submittedName>
</protein>
<reference evidence="1" key="1">
    <citation type="submission" date="2021-12" db="EMBL/GenBank/DDBJ databases">
        <title>Genome sequence of novel Pectobacterium sp. causing blackleg.</title>
        <authorList>
            <person name="Wang J."/>
        </authorList>
    </citation>
    <scope>NUCLEOTIDE SEQUENCE</scope>
    <source>
        <strain evidence="1">BY21311</strain>
    </source>
</reference>
<dbReference type="RefSeq" id="WP_258883672.1">
    <property type="nucleotide sequence ID" value="NZ_CP090065.1"/>
</dbReference>
<evidence type="ECO:0000313" key="2">
    <source>
        <dbReference type="Proteomes" id="UP001059272"/>
    </source>
</evidence>
<dbReference type="AlphaFoldDB" id="A0AAE9NQC8"/>
<proteinExistence type="predicted"/>
<evidence type="ECO:0000313" key="1">
    <source>
        <dbReference type="EMBL" id="UVO08494.1"/>
    </source>
</evidence>
<dbReference type="EMBL" id="CP090065">
    <property type="protein sequence ID" value="UVO08494.1"/>
    <property type="molecule type" value="Genomic_DNA"/>
</dbReference>
<name>A0AAE9NQC8_9GAMM</name>
<organism evidence="1 2">
    <name type="scientific">Pectobacterium polonicum</name>
    <dbReference type="NCBI Taxonomy" id="2485124"/>
    <lineage>
        <taxon>Bacteria</taxon>
        <taxon>Pseudomonadati</taxon>
        <taxon>Pseudomonadota</taxon>
        <taxon>Gammaproteobacteria</taxon>
        <taxon>Enterobacterales</taxon>
        <taxon>Pectobacteriaceae</taxon>
        <taxon>Pectobacterium</taxon>
    </lineage>
</organism>
<sequence length="105" mass="12418">MLKENEKITFYGSEIIEVIKEVNYILISLNKIGNHYYNEAEISNERMIEYKLETADFIDRNEICTKLANIRKILSEKFNDELGTDDMDDIERATEETIYWENPGD</sequence>
<gene>
    <name evidence="1" type="ORF">LW347_00300</name>
</gene>
<dbReference type="KEGG" id="ppoo:LW347_00300"/>
<accession>A0AAE9NQC8</accession>